<reference evidence="7 8" key="1">
    <citation type="submission" date="2018-11" db="EMBL/GenBank/DDBJ databases">
        <title>Trebonia kvetii gen.nov., sp.nov., a novel acidophilic actinobacterium, and proposal of the new actinobacterial family Treboniaceae fam. nov.</title>
        <authorList>
            <person name="Rapoport D."/>
            <person name="Sagova-Mareckova M."/>
            <person name="Sedlacek I."/>
            <person name="Provaznik J."/>
            <person name="Kralova S."/>
            <person name="Pavlinic D."/>
            <person name="Benes V."/>
            <person name="Kopecky J."/>
        </authorList>
    </citation>
    <scope>NUCLEOTIDE SEQUENCE [LARGE SCALE GENOMIC DNA]</scope>
    <source>
        <strain evidence="7 8">15Tr583</strain>
    </source>
</reference>
<dbReference type="InterPro" id="IPR017871">
    <property type="entry name" value="ABC_transporter-like_CS"/>
</dbReference>
<keyword evidence="2" id="KW-0813">Transport</keyword>
<dbReference type="PANTHER" id="PTHR43820">
    <property type="entry name" value="HIGH-AFFINITY BRANCHED-CHAIN AMINO ACID TRANSPORT ATP-BINDING PROTEIN LIVF"/>
    <property type="match status" value="1"/>
</dbReference>
<comment type="similarity">
    <text evidence="1">Belongs to the ABC transporter superfamily.</text>
</comment>
<dbReference type="InterPro" id="IPR027417">
    <property type="entry name" value="P-loop_NTPase"/>
</dbReference>
<evidence type="ECO:0000313" key="7">
    <source>
        <dbReference type="EMBL" id="TVZ02399.1"/>
    </source>
</evidence>
<dbReference type="RefSeq" id="WP_145857368.1">
    <property type="nucleotide sequence ID" value="NZ_RPFW01000005.1"/>
</dbReference>
<dbReference type="GO" id="GO:0016887">
    <property type="term" value="F:ATP hydrolysis activity"/>
    <property type="evidence" value="ECO:0007669"/>
    <property type="project" value="InterPro"/>
</dbReference>
<dbReference type="OrthoDB" id="9776369at2"/>
<keyword evidence="3" id="KW-0547">Nucleotide-binding</keyword>
<dbReference type="InterPro" id="IPR003439">
    <property type="entry name" value="ABC_transporter-like_ATP-bd"/>
</dbReference>
<proteinExistence type="inferred from homology"/>
<dbReference type="InterPro" id="IPR003593">
    <property type="entry name" value="AAA+_ATPase"/>
</dbReference>
<keyword evidence="4 7" id="KW-0067">ATP-binding</keyword>
<keyword evidence="5" id="KW-0029">Amino-acid transport</keyword>
<organism evidence="7 8">
    <name type="scientific">Trebonia kvetii</name>
    <dbReference type="NCBI Taxonomy" id="2480626"/>
    <lineage>
        <taxon>Bacteria</taxon>
        <taxon>Bacillati</taxon>
        <taxon>Actinomycetota</taxon>
        <taxon>Actinomycetes</taxon>
        <taxon>Streptosporangiales</taxon>
        <taxon>Treboniaceae</taxon>
        <taxon>Trebonia</taxon>
    </lineage>
</organism>
<dbReference type="Pfam" id="PF00005">
    <property type="entry name" value="ABC_tran"/>
    <property type="match status" value="1"/>
</dbReference>
<evidence type="ECO:0000256" key="4">
    <source>
        <dbReference type="ARBA" id="ARBA00022840"/>
    </source>
</evidence>
<feature type="domain" description="ABC transporter" evidence="6">
    <location>
        <begin position="5"/>
        <end position="233"/>
    </location>
</feature>
<evidence type="ECO:0000313" key="8">
    <source>
        <dbReference type="Proteomes" id="UP000460272"/>
    </source>
</evidence>
<evidence type="ECO:0000256" key="5">
    <source>
        <dbReference type="ARBA" id="ARBA00022970"/>
    </source>
</evidence>
<keyword evidence="8" id="KW-1185">Reference proteome</keyword>
<dbReference type="Proteomes" id="UP000460272">
    <property type="component" value="Unassembled WGS sequence"/>
</dbReference>
<name>A0A6P2BTF8_9ACTN</name>
<dbReference type="GO" id="GO:0005524">
    <property type="term" value="F:ATP binding"/>
    <property type="evidence" value="ECO:0007669"/>
    <property type="project" value="UniProtKB-KW"/>
</dbReference>
<evidence type="ECO:0000256" key="1">
    <source>
        <dbReference type="ARBA" id="ARBA00005417"/>
    </source>
</evidence>
<comment type="caution">
    <text evidence="7">The sequence shown here is derived from an EMBL/GenBank/DDBJ whole genome shotgun (WGS) entry which is preliminary data.</text>
</comment>
<dbReference type="AlphaFoldDB" id="A0A6P2BTF8"/>
<dbReference type="EMBL" id="RPFW01000005">
    <property type="protein sequence ID" value="TVZ02399.1"/>
    <property type="molecule type" value="Genomic_DNA"/>
</dbReference>
<evidence type="ECO:0000259" key="6">
    <source>
        <dbReference type="PROSITE" id="PS50893"/>
    </source>
</evidence>
<dbReference type="PROSITE" id="PS00211">
    <property type="entry name" value="ABC_TRANSPORTER_1"/>
    <property type="match status" value="1"/>
</dbReference>
<dbReference type="PANTHER" id="PTHR43820:SF4">
    <property type="entry name" value="HIGH-AFFINITY BRANCHED-CHAIN AMINO ACID TRANSPORT ATP-BINDING PROTEIN LIVF"/>
    <property type="match status" value="1"/>
</dbReference>
<dbReference type="GO" id="GO:0015807">
    <property type="term" value="P:L-amino acid transport"/>
    <property type="evidence" value="ECO:0007669"/>
    <property type="project" value="TreeGrafter"/>
</dbReference>
<dbReference type="Gene3D" id="3.40.50.300">
    <property type="entry name" value="P-loop containing nucleotide triphosphate hydrolases"/>
    <property type="match status" value="1"/>
</dbReference>
<dbReference type="PROSITE" id="PS50893">
    <property type="entry name" value="ABC_TRANSPORTER_2"/>
    <property type="match status" value="1"/>
</dbReference>
<evidence type="ECO:0000256" key="3">
    <source>
        <dbReference type="ARBA" id="ARBA00022741"/>
    </source>
</evidence>
<sequence length="238" mass="24783">MNALLTCSGVDAGYVPGCPVLRDVNITLEAGQVLALLGPNGAGKTTLMLTIAGLQAPLAGSIGLGGVPVRPGSPRAAVKAGLVLVPDDRSLFKELTVAENLRLASRRGSTTTETIFEYFPELKRRVKVTAGNLSGGEQQMLAIGRALMQDPKVLLVDELSMGLAPVIVEKLLPVIRKVADDTGAAVVLVEQHVMLALEIADTAIVLAHGDVALHGDAKALAADETQIERAYLGQATHS</sequence>
<protein>
    <submittedName>
        <fullName evidence="7">ABC transporter ATP-binding protein</fullName>
    </submittedName>
</protein>
<gene>
    <name evidence="7" type="ORF">EAS64_26735</name>
</gene>
<dbReference type="InterPro" id="IPR052156">
    <property type="entry name" value="BCAA_Transport_ATP-bd_LivF"/>
</dbReference>
<dbReference type="SUPFAM" id="SSF52540">
    <property type="entry name" value="P-loop containing nucleoside triphosphate hydrolases"/>
    <property type="match status" value="1"/>
</dbReference>
<dbReference type="SMART" id="SM00382">
    <property type="entry name" value="AAA"/>
    <property type="match status" value="1"/>
</dbReference>
<dbReference type="CDD" id="cd03224">
    <property type="entry name" value="ABC_TM1139_LivF_branched"/>
    <property type="match status" value="1"/>
</dbReference>
<evidence type="ECO:0000256" key="2">
    <source>
        <dbReference type="ARBA" id="ARBA00022448"/>
    </source>
</evidence>
<dbReference type="GO" id="GO:0015658">
    <property type="term" value="F:branched-chain amino acid transmembrane transporter activity"/>
    <property type="evidence" value="ECO:0007669"/>
    <property type="project" value="TreeGrafter"/>
</dbReference>
<accession>A0A6P2BTF8</accession>